<evidence type="ECO:0000313" key="4">
    <source>
        <dbReference type="Proteomes" id="UP001489004"/>
    </source>
</evidence>
<dbReference type="SUPFAM" id="SSF56112">
    <property type="entry name" value="Protein kinase-like (PK-like)"/>
    <property type="match status" value="1"/>
</dbReference>
<reference evidence="3 4" key="1">
    <citation type="journal article" date="2024" name="Nat. Commun.">
        <title>Phylogenomics reveals the evolutionary origins of lichenization in chlorophyte algae.</title>
        <authorList>
            <person name="Puginier C."/>
            <person name="Libourel C."/>
            <person name="Otte J."/>
            <person name="Skaloud P."/>
            <person name="Haon M."/>
            <person name="Grisel S."/>
            <person name="Petersen M."/>
            <person name="Berrin J.G."/>
            <person name="Delaux P.M."/>
            <person name="Dal Grande F."/>
            <person name="Keller J."/>
        </authorList>
    </citation>
    <scope>NUCLEOTIDE SEQUENCE [LARGE SCALE GENOMIC DNA]</scope>
    <source>
        <strain evidence="3 4">SAG 2043</strain>
    </source>
</reference>
<dbReference type="Gene3D" id="1.10.510.10">
    <property type="entry name" value="Transferase(Phosphotransferase) domain 1"/>
    <property type="match status" value="1"/>
</dbReference>
<dbReference type="EMBL" id="JALJOR010000002">
    <property type="protein sequence ID" value="KAK9824313.1"/>
    <property type="molecule type" value="Genomic_DNA"/>
</dbReference>
<comment type="caution">
    <text evidence="3">The sequence shown here is derived from an EMBL/GenBank/DDBJ whole genome shotgun (WGS) entry which is preliminary data.</text>
</comment>
<keyword evidence="4" id="KW-1185">Reference proteome</keyword>
<dbReference type="Proteomes" id="UP001489004">
    <property type="component" value="Unassembled WGS sequence"/>
</dbReference>
<dbReference type="AlphaFoldDB" id="A0AAW1QS66"/>
<evidence type="ECO:0000259" key="2">
    <source>
        <dbReference type="Pfam" id="PF17667"/>
    </source>
</evidence>
<keyword evidence="1" id="KW-0175">Coiled coil</keyword>
<sequence>MTYTQEALRDIVTQSQRSDTEKGQLNGIVNLSYKAARQATVGIPKEQVVGALKAAWDLTSGHRATDLNKRYKVQLDDVAGELAAYQTELKRLKCTQTPYADLGERDFNASEVDLHFFLERLPDPEVAPEDLPESVQTLDAAWAGMHVEEAVQKKMYLVIKDSVSCCGNKLHALDTHSSHTHVNPKAKVDVSMSSTPEPLWATLASTAEIKLDLLKVTKYHDALGESRDRYRILCDDQVGRNFKLLRAHRSPHASAVYEVLYGDKRAVLKFAQGVDQANEARILRKLAEAGVSGVPELLASVSVPEGCLMDGDIPRTYILTTPVGMHLTSTSPPLLVVTAARDACTTIDQMSALPDSILHRDNSPGNLVVVKGRGMVIDFHVASLASDQERSNIITGTVHTLVLGLHDNIGEPSSHAVCTDLESLFYTVIDIATRGSVYWALQQVAGAEAIANAKLSAMTQRPVWEQVVAHCAQGLRPFIVDLHGIFFEDAGHGQFRYKWEEATAAQFLSVCEKHLQQPR</sequence>
<organism evidence="3 4">
    <name type="scientific">[Myrmecia] bisecta</name>
    <dbReference type="NCBI Taxonomy" id="41462"/>
    <lineage>
        <taxon>Eukaryota</taxon>
        <taxon>Viridiplantae</taxon>
        <taxon>Chlorophyta</taxon>
        <taxon>core chlorophytes</taxon>
        <taxon>Trebouxiophyceae</taxon>
        <taxon>Trebouxiales</taxon>
        <taxon>Trebouxiaceae</taxon>
        <taxon>Myrmecia</taxon>
    </lineage>
</organism>
<evidence type="ECO:0000313" key="3">
    <source>
        <dbReference type="EMBL" id="KAK9824313.1"/>
    </source>
</evidence>
<name>A0AAW1QS66_9CHLO</name>
<feature type="coiled-coil region" evidence="1">
    <location>
        <begin position="68"/>
        <end position="95"/>
    </location>
</feature>
<dbReference type="InterPro" id="IPR040976">
    <property type="entry name" value="Pkinase_fungal"/>
</dbReference>
<proteinExistence type="predicted"/>
<feature type="domain" description="Fungal-type protein kinase" evidence="2">
    <location>
        <begin position="317"/>
        <end position="429"/>
    </location>
</feature>
<dbReference type="Pfam" id="PF17667">
    <property type="entry name" value="Pkinase_fungal"/>
    <property type="match status" value="1"/>
</dbReference>
<evidence type="ECO:0000256" key="1">
    <source>
        <dbReference type="SAM" id="Coils"/>
    </source>
</evidence>
<protein>
    <recommendedName>
        <fullName evidence="2">Fungal-type protein kinase domain-containing protein</fullName>
    </recommendedName>
</protein>
<dbReference type="InterPro" id="IPR011009">
    <property type="entry name" value="Kinase-like_dom_sf"/>
</dbReference>
<gene>
    <name evidence="3" type="ORF">WJX72_009367</name>
</gene>
<accession>A0AAW1QS66</accession>